<sequence>MPEPIPESHHDILEAKGLAFLATTRDHRPNVSPTWYLWDATQGHLLISLTDKRQKYRNLVRDPHVAACLILPDNQLRYIELRGHIEFTPDTNHDVVDAIARKYLDQDTYPHNPTEGTRVVAHLIPDYVRCFR</sequence>
<evidence type="ECO:0000256" key="1">
    <source>
        <dbReference type="ARBA" id="ARBA00023002"/>
    </source>
</evidence>
<dbReference type="STRING" id="155974.SAMN04487818_11853"/>
<dbReference type="SUPFAM" id="SSF50475">
    <property type="entry name" value="FMN-binding split barrel"/>
    <property type="match status" value="1"/>
</dbReference>
<dbReference type="Pfam" id="PF01243">
    <property type="entry name" value="PNPOx_N"/>
    <property type="match status" value="1"/>
</dbReference>
<dbReference type="PANTHER" id="PTHR35176:SF6">
    <property type="entry name" value="HEME OXYGENASE HI_0854-RELATED"/>
    <property type="match status" value="1"/>
</dbReference>
<name>A0A1H9XPP8_9PSEU</name>
<dbReference type="PANTHER" id="PTHR35176">
    <property type="entry name" value="HEME OXYGENASE HI_0854-RELATED"/>
    <property type="match status" value="1"/>
</dbReference>
<evidence type="ECO:0000313" key="3">
    <source>
        <dbReference type="EMBL" id="SES47989.1"/>
    </source>
</evidence>
<keyword evidence="1" id="KW-0560">Oxidoreductase</keyword>
<protein>
    <submittedName>
        <fullName evidence="3">Pyridoxamine 5'-phosphate oxidase</fullName>
    </submittedName>
</protein>
<accession>A0A1H9XPP8</accession>
<proteinExistence type="predicted"/>
<evidence type="ECO:0000259" key="2">
    <source>
        <dbReference type="Pfam" id="PF01243"/>
    </source>
</evidence>
<dbReference type="InterPro" id="IPR052019">
    <property type="entry name" value="F420H2_bilvrd_red/Heme_oxyg"/>
</dbReference>
<dbReference type="RefSeq" id="WP_092786612.1">
    <property type="nucleotide sequence ID" value="NZ_FOGI01000018.1"/>
</dbReference>
<dbReference type="GO" id="GO:0070967">
    <property type="term" value="F:coenzyme F420 binding"/>
    <property type="evidence" value="ECO:0007669"/>
    <property type="project" value="TreeGrafter"/>
</dbReference>
<organism evidence="3 4">
    <name type="scientific">Actinokineospora terrae</name>
    <dbReference type="NCBI Taxonomy" id="155974"/>
    <lineage>
        <taxon>Bacteria</taxon>
        <taxon>Bacillati</taxon>
        <taxon>Actinomycetota</taxon>
        <taxon>Actinomycetes</taxon>
        <taxon>Pseudonocardiales</taxon>
        <taxon>Pseudonocardiaceae</taxon>
        <taxon>Actinokineospora</taxon>
    </lineage>
</organism>
<reference evidence="4" key="1">
    <citation type="submission" date="2016-10" db="EMBL/GenBank/DDBJ databases">
        <authorList>
            <person name="Varghese N."/>
            <person name="Submissions S."/>
        </authorList>
    </citation>
    <scope>NUCLEOTIDE SEQUENCE [LARGE SCALE GENOMIC DNA]</scope>
    <source>
        <strain evidence="4">DSM 44260</strain>
    </source>
</reference>
<dbReference type="NCBIfam" id="TIGR03618">
    <property type="entry name" value="Rv1155_F420"/>
    <property type="match status" value="1"/>
</dbReference>
<dbReference type="Gene3D" id="2.30.110.10">
    <property type="entry name" value="Electron Transport, Fmn-binding Protein, Chain A"/>
    <property type="match status" value="1"/>
</dbReference>
<dbReference type="Proteomes" id="UP000199051">
    <property type="component" value="Unassembled WGS sequence"/>
</dbReference>
<dbReference type="GO" id="GO:0016627">
    <property type="term" value="F:oxidoreductase activity, acting on the CH-CH group of donors"/>
    <property type="evidence" value="ECO:0007669"/>
    <property type="project" value="TreeGrafter"/>
</dbReference>
<evidence type="ECO:0000313" key="4">
    <source>
        <dbReference type="Proteomes" id="UP000199051"/>
    </source>
</evidence>
<dbReference type="EMBL" id="FOGI01000018">
    <property type="protein sequence ID" value="SES47989.1"/>
    <property type="molecule type" value="Genomic_DNA"/>
</dbReference>
<dbReference type="AlphaFoldDB" id="A0A1H9XPP8"/>
<dbReference type="InterPro" id="IPR011576">
    <property type="entry name" value="Pyridox_Oxase_N"/>
</dbReference>
<feature type="domain" description="Pyridoxamine 5'-phosphate oxidase N-terminal" evidence="2">
    <location>
        <begin position="6"/>
        <end position="129"/>
    </location>
</feature>
<dbReference type="InterPro" id="IPR019920">
    <property type="entry name" value="F420-binding_dom_put"/>
</dbReference>
<keyword evidence="4" id="KW-1185">Reference proteome</keyword>
<gene>
    <name evidence="3" type="ORF">SAMN04487818_11853</name>
</gene>
<dbReference type="GO" id="GO:0005829">
    <property type="term" value="C:cytosol"/>
    <property type="evidence" value="ECO:0007669"/>
    <property type="project" value="TreeGrafter"/>
</dbReference>
<dbReference type="InterPro" id="IPR012349">
    <property type="entry name" value="Split_barrel_FMN-bd"/>
</dbReference>